<evidence type="ECO:0000256" key="5">
    <source>
        <dbReference type="ARBA" id="ARBA00022741"/>
    </source>
</evidence>
<dbReference type="PROSITE" id="PS50112">
    <property type="entry name" value="PAS"/>
    <property type="match status" value="1"/>
</dbReference>
<dbReference type="Gene3D" id="3.30.450.20">
    <property type="entry name" value="PAS domain"/>
    <property type="match status" value="1"/>
</dbReference>
<keyword evidence="2" id="KW-0600">Photoreceptor protein</keyword>
<dbReference type="Proteomes" id="UP001652660">
    <property type="component" value="Chromosome 8e"/>
</dbReference>
<dbReference type="InterPro" id="IPR017441">
    <property type="entry name" value="Protein_kinase_ATP_BS"/>
</dbReference>
<dbReference type="InterPro" id="IPR051681">
    <property type="entry name" value="Ser/Thr_Kinases-Pseudokinases"/>
</dbReference>
<accession>A0ABM4VEV2</accession>
<keyword evidence="7 10" id="KW-0067">ATP-binding</keyword>
<evidence type="ECO:0000256" key="2">
    <source>
        <dbReference type="ARBA" id="ARBA00022543"/>
    </source>
</evidence>
<dbReference type="RefSeq" id="XP_071918053.1">
    <property type="nucleotide sequence ID" value="XM_072061952.1"/>
</dbReference>
<keyword evidence="5 10" id="KW-0547">Nucleotide-binding</keyword>
<dbReference type="PROSITE" id="PS00108">
    <property type="entry name" value="PROTEIN_KINASE_ST"/>
    <property type="match status" value="1"/>
</dbReference>
<evidence type="ECO:0000256" key="4">
    <source>
        <dbReference type="ARBA" id="ARBA00022679"/>
    </source>
</evidence>
<dbReference type="InterPro" id="IPR000014">
    <property type="entry name" value="PAS"/>
</dbReference>
<evidence type="ECO:0000256" key="11">
    <source>
        <dbReference type="SAM" id="MobiDB-lite"/>
    </source>
</evidence>
<feature type="domain" description="Protein kinase" evidence="12">
    <location>
        <begin position="507"/>
        <end position="763"/>
    </location>
</feature>
<keyword evidence="3" id="KW-0716">Sensory transduction</keyword>
<dbReference type="SUPFAM" id="SSF56112">
    <property type="entry name" value="Protein kinase-like (PK-like)"/>
    <property type="match status" value="1"/>
</dbReference>
<evidence type="ECO:0000256" key="6">
    <source>
        <dbReference type="ARBA" id="ARBA00022777"/>
    </source>
</evidence>
<dbReference type="SMART" id="SM00220">
    <property type="entry name" value="S_TKc"/>
    <property type="match status" value="1"/>
</dbReference>
<feature type="compositionally biased region" description="Polar residues" evidence="11">
    <location>
        <begin position="298"/>
        <end position="307"/>
    </location>
</feature>
<keyword evidence="9" id="KW-0675">Receptor</keyword>
<dbReference type="InterPro" id="IPR001245">
    <property type="entry name" value="Ser-Thr/Tyr_kinase_cat_dom"/>
</dbReference>
<dbReference type="Pfam" id="PF07714">
    <property type="entry name" value="PK_Tyr_Ser-Thr"/>
    <property type="match status" value="1"/>
</dbReference>
<dbReference type="CDD" id="cd00130">
    <property type="entry name" value="PAS"/>
    <property type="match status" value="1"/>
</dbReference>
<dbReference type="PANTHER" id="PTHR44329">
    <property type="entry name" value="SERINE/THREONINE-PROTEIN KINASE TNNI3K-RELATED"/>
    <property type="match status" value="1"/>
</dbReference>
<proteinExistence type="predicted"/>
<dbReference type="InterPro" id="IPR008271">
    <property type="entry name" value="Ser/Thr_kinase_AS"/>
</dbReference>
<evidence type="ECO:0000256" key="10">
    <source>
        <dbReference type="PROSITE-ProRule" id="PRU10141"/>
    </source>
</evidence>
<dbReference type="InterPro" id="IPR000719">
    <property type="entry name" value="Prot_kinase_dom"/>
</dbReference>
<evidence type="ECO:0000313" key="15">
    <source>
        <dbReference type="RefSeq" id="XP_071918053.1"/>
    </source>
</evidence>
<evidence type="ECO:0000256" key="9">
    <source>
        <dbReference type="ARBA" id="ARBA00023170"/>
    </source>
</evidence>
<feature type="region of interest" description="Disordered" evidence="11">
    <location>
        <begin position="282"/>
        <end position="325"/>
    </location>
</feature>
<evidence type="ECO:0000256" key="3">
    <source>
        <dbReference type="ARBA" id="ARBA00022606"/>
    </source>
</evidence>
<evidence type="ECO:0000256" key="8">
    <source>
        <dbReference type="ARBA" id="ARBA00022991"/>
    </source>
</evidence>
<dbReference type="InterPro" id="IPR011009">
    <property type="entry name" value="Kinase-like_dom_sf"/>
</dbReference>
<evidence type="ECO:0000313" key="14">
    <source>
        <dbReference type="Proteomes" id="UP001652660"/>
    </source>
</evidence>
<evidence type="ECO:0000256" key="7">
    <source>
        <dbReference type="ARBA" id="ARBA00022840"/>
    </source>
</evidence>
<keyword evidence="1" id="KW-0723">Serine/threonine-protein kinase</keyword>
<name>A0ABM4VEV2_COFAR</name>
<dbReference type="Gene3D" id="3.30.200.20">
    <property type="entry name" value="Phosphorylase Kinase, domain 1"/>
    <property type="match status" value="1"/>
</dbReference>
<sequence>MDGGSQSHESDIYAVLMDRFHSLQASHEKLKEQFNILLQEKSIAGGFGSTSSRVARVRNSVDEVMNMQEDSSGELAGEDSSWASYIHGAYYSGSPYKNVLECMGHAVHISRAGSEEIIYWNSSAEKLFGYKDYEVLGQRDAVLIIDEKRHALARKIMDRLSFGRSWAGQFPFKKRSGQIFVAIVTKSLLYEDGELVGTITVSSDAAVFNNLHLENTRVGQDPTDGKSRGRGINQKRIQLRAQPQIASSVSNLASKVLLRKHEDSGSDGSSNIREKEQNELDNAYLKSERPPRAPATRPQVNCKSPNAKNKIDGDGFESEESTSGFPQPLKLAEKVLAKLHIGGIANLNKNKDAVVQCNSLNGMSCSKVLVESSSPGAPQATQATSSHNGIVDDVNHNEEHVIKGVSSAAKGLSRRSLTISDDLTEDLYPITAPVRVSEQLQTSDLQDLNTNGQNLEMEIEDTLQPQPDIQRFPNSREDSGSSIGSPSSKGDDESNLIVHCEIHWEDLQLREQIGQGSFAVVYRGIWNGSDVAVKVYFGNEYNDQTLLSYTQELYIMRTLRHPNVLLFMGAVCSQEKLALVTEYLPRGSLFKALHKSNQQLDIRRRLRMALDVARGMNYLHHRNPPIVHRDLKSSNLLVDKSWNVKVGDFGLSKLKNATFLTNNSGKGTPQWMAPEILRSEPSTEKSDIYSFGVILWELMTESIPWKNLNSLQVVGIVGFMDRRLDLPVNLDPEISSIIRDCWHSKPENRPSFQDIIQKITDLIQTGANARRSPGL</sequence>
<reference evidence="15" key="1">
    <citation type="submission" date="2025-08" db="UniProtKB">
        <authorList>
            <consortium name="RefSeq"/>
        </authorList>
    </citation>
    <scope>IDENTIFICATION</scope>
    <source>
        <tissue evidence="15">Leaves</tissue>
    </source>
</reference>
<dbReference type="GeneID" id="113703388"/>
<gene>
    <name evidence="15" type="primary">LOC113703388</name>
</gene>
<keyword evidence="14" id="KW-1185">Reference proteome</keyword>
<organism evidence="14 15">
    <name type="scientific">Coffea arabica</name>
    <name type="common">Arabian coffee</name>
    <dbReference type="NCBI Taxonomy" id="13443"/>
    <lineage>
        <taxon>Eukaryota</taxon>
        <taxon>Viridiplantae</taxon>
        <taxon>Streptophyta</taxon>
        <taxon>Embryophyta</taxon>
        <taxon>Tracheophyta</taxon>
        <taxon>Spermatophyta</taxon>
        <taxon>Magnoliopsida</taxon>
        <taxon>eudicotyledons</taxon>
        <taxon>Gunneridae</taxon>
        <taxon>Pentapetalae</taxon>
        <taxon>asterids</taxon>
        <taxon>lamiids</taxon>
        <taxon>Gentianales</taxon>
        <taxon>Rubiaceae</taxon>
        <taxon>Ixoroideae</taxon>
        <taxon>Gardenieae complex</taxon>
        <taxon>Bertiereae - Coffeeae clade</taxon>
        <taxon>Coffeeae</taxon>
        <taxon>Coffea</taxon>
    </lineage>
</organism>
<evidence type="ECO:0000259" key="12">
    <source>
        <dbReference type="PROSITE" id="PS50011"/>
    </source>
</evidence>
<dbReference type="Gene3D" id="1.10.510.10">
    <property type="entry name" value="Transferase(Phosphotransferase) domain 1"/>
    <property type="match status" value="1"/>
</dbReference>
<evidence type="ECO:0000256" key="1">
    <source>
        <dbReference type="ARBA" id="ARBA00022527"/>
    </source>
</evidence>
<protein>
    <submittedName>
        <fullName evidence="15">Uncharacterized protein isoform X1</fullName>
    </submittedName>
</protein>
<feature type="binding site" evidence="10">
    <location>
        <position position="534"/>
    </location>
    <ligand>
        <name>ATP</name>
        <dbReference type="ChEBI" id="CHEBI:30616"/>
    </ligand>
</feature>
<dbReference type="PRINTS" id="PR00109">
    <property type="entry name" value="TYRKINASE"/>
</dbReference>
<dbReference type="PROSITE" id="PS50011">
    <property type="entry name" value="PROTEIN_KINASE_DOM"/>
    <property type="match status" value="1"/>
</dbReference>
<dbReference type="Pfam" id="PF13426">
    <property type="entry name" value="PAS_9"/>
    <property type="match status" value="1"/>
</dbReference>
<keyword evidence="6" id="KW-0418">Kinase</keyword>
<feature type="region of interest" description="Disordered" evidence="11">
    <location>
        <begin position="463"/>
        <end position="493"/>
    </location>
</feature>
<dbReference type="InterPro" id="IPR035965">
    <property type="entry name" value="PAS-like_dom_sf"/>
</dbReference>
<dbReference type="NCBIfam" id="TIGR00229">
    <property type="entry name" value="sensory_box"/>
    <property type="match status" value="1"/>
</dbReference>
<keyword evidence="4" id="KW-0808">Transferase</keyword>
<dbReference type="CDD" id="cd13999">
    <property type="entry name" value="STKc_MAP3K-like"/>
    <property type="match status" value="1"/>
</dbReference>
<dbReference type="PANTHER" id="PTHR44329:SF47">
    <property type="entry name" value="SERINE_THREONINE-PROTEIN KINASE ROCO5-RELATED"/>
    <property type="match status" value="1"/>
</dbReference>
<keyword evidence="8" id="KW-0157">Chromophore</keyword>
<evidence type="ECO:0000259" key="13">
    <source>
        <dbReference type="PROSITE" id="PS50112"/>
    </source>
</evidence>
<feature type="domain" description="PAS" evidence="13">
    <location>
        <begin position="92"/>
        <end position="164"/>
    </location>
</feature>
<dbReference type="PROSITE" id="PS00107">
    <property type="entry name" value="PROTEIN_KINASE_ATP"/>
    <property type="match status" value="1"/>
</dbReference>
<dbReference type="SUPFAM" id="SSF55785">
    <property type="entry name" value="PYP-like sensor domain (PAS domain)"/>
    <property type="match status" value="1"/>
</dbReference>